<comment type="caution">
    <text evidence="6">The sequence shown here is derived from an EMBL/GenBank/DDBJ whole genome shotgun (WGS) entry which is preliminary data.</text>
</comment>
<name>A0AAV7J5H8_COTGL</name>
<evidence type="ECO:0000259" key="5">
    <source>
        <dbReference type="Pfam" id="PF08212"/>
    </source>
</evidence>
<dbReference type="PIRSF" id="PIRSF036893">
    <property type="entry name" value="Lipocalin_ApoD"/>
    <property type="match status" value="1"/>
</dbReference>
<feature type="binding site" evidence="3">
    <location>
        <position position="111"/>
    </location>
    <ligand>
        <name>substrate</name>
    </ligand>
</feature>
<gene>
    <name evidence="6" type="ORF">KQX54_008427</name>
</gene>
<dbReference type="Proteomes" id="UP000826195">
    <property type="component" value="Unassembled WGS sequence"/>
</dbReference>
<dbReference type="PANTHER" id="PTHR10612">
    <property type="entry name" value="APOLIPOPROTEIN D"/>
    <property type="match status" value="1"/>
</dbReference>
<reference evidence="6 7" key="1">
    <citation type="journal article" date="2021" name="J. Hered.">
        <title>A chromosome-level genome assembly of the parasitoid wasp, Cotesia glomerata (Hymenoptera: Braconidae).</title>
        <authorList>
            <person name="Pinto B.J."/>
            <person name="Weis J.J."/>
            <person name="Gamble T."/>
            <person name="Ode P.J."/>
            <person name="Paul R."/>
            <person name="Zaspel J.M."/>
        </authorList>
    </citation>
    <scope>NUCLEOTIDE SEQUENCE [LARGE SCALE GENOMIC DNA]</scope>
    <source>
        <strain evidence="6">CgM1</strain>
    </source>
</reference>
<dbReference type="GO" id="GO:0000302">
    <property type="term" value="P:response to reactive oxygen species"/>
    <property type="evidence" value="ECO:0007669"/>
    <property type="project" value="TreeGrafter"/>
</dbReference>
<dbReference type="PROSITE" id="PS00213">
    <property type="entry name" value="LIPOCALIN"/>
    <property type="match status" value="1"/>
</dbReference>
<evidence type="ECO:0000256" key="2">
    <source>
        <dbReference type="PIRNR" id="PIRNR036893"/>
    </source>
</evidence>
<dbReference type="EMBL" id="JAHXZJ010000001">
    <property type="protein sequence ID" value="KAH0567326.1"/>
    <property type="molecule type" value="Genomic_DNA"/>
</dbReference>
<dbReference type="InterPro" id="IPR022271">
    <property type="entry name" value="Lipocalin_ApoD"/>
</dbReference>
<evidence type="ECO:0000313" key="6">
    <source>
        <dbReference type="EMBL" id="KAH0567326.1"/>
    </source>
</evidence>
<accession>A0AAV7J5H8</accession>
<feature type="chain" id="PRO_5043978384" description="Lipocalin/cytosolic fatty-acid binding domain-containing protein" evidence="4">
    <location>
        <begin position="16"/>
        <end position="184"/>
    </location>
</feature>
<dbReference type="AlphaFoldDB" id="A0AAV7J5H8"/>
<dbReference type="InterPro" id="IPR000566">
    <property type="entry name" value="Lipocln_cytosolic_FA-bd_dom"/>
</dbReference>
<feature type="signal peptide" evidence="4">
    <location>
        <begin position="1"/>
        <end position="15"/>
    </location>
</feature>
<dbReference type="InterPro" id="IPR022272">
    <property type="entry name" value="Lipocalin_CS"/>
</dbReference>
<comment type="similarity">
    <text evidence="1 2">Belongs to the calycin superfamily. Lipocalin family.</text>
</comment>
<evidence type="ECO:0000256" key="4">
    <source>
        <dbReference type="SAM" id="SignalP"/>
    </source>
</evidence>
<sequence>MLVLLFFSLITSSVAQFLGVTNCAFIQPMPNFQINNFTGRWYEIERTDNSWQLFESCTTIDYVFNRNNNTLDIHGHVINTETGARQHWDGVGLVDPNNPASMVVQLPPLAQVEMANYIIVDTDYRNYLVAVQCVTRGLSPPNGWLLSRRRNLDQRYISRGEQILRENGVSMFTLITNDQRNCQN</sequence>
<dbReference type="GO" id="GO:0005737">
    <property type="term" value="C:cytoplasm"/>
    <property type="evidence" value="ECO:0007669"/>
    <property type="project" value="TreeGrafter"/>
</dbReference>
<evidence type="ECO:0000313" key="7">
    <source>
        <dbReference type="Proteomes" id="UP000826195"/>
    </source>
</evidence>
<dbReference type="InterPro" id="IPR012674">
    <property type="entry name" value="Calycin"/>
</dbReference>
<dbReference type="Gene3D" id="2.40.128.20">
    <property type="match status" value="1"/>
</dbReference>
<dbReference type="Pfam" id="PF08212">
    <property type="entry name" value="Lipocalin_2"/>
    <property type="match status" value="1"/>
</dbReference>
<keyword evidence="4" id="KW-0732">Signal</keyword>
<protein>
    <recommendedName>
        <fullName evidence="5">Lipocalin/cytosolic fatty-acid binding domain-containing protein</fullName>
    </recommendedName>
</protein>
<dbReference type="SUPFAM" id="SSF50814">
    <property type="entry name" value="Lipocalins"/>
    <property type="match status" value="1"/>
</dbReference>
<evidence type="ECO:0000256" key="3">
    <source>
        <dbReference type="PIRSR" id="PIRSR036893-51"/>
    </source>
</evidence>
<feature type="domain" description="Lipocalin/cytosolic fatty-acid binding" evidence="5">
    <location>
        <begin position="34"/>
        <end position="177"/>
    </location>
</feature>
<dbReference type="PANTHER" id="PTHR10612:SF34">
    <property type="entry name" value="APOLIPOPROTEIN D"/>
    <property type="match status" value="1"/>
</dbReference>
<evidence type="ECO:0000256" key="1">
    <source>
        <dbReference type="ARBA" id="ARBA00006889"/>
    </source>
</evidence>
<keyword evidence="7" id="KW-1185">Reference proteome</keyword>
<proteinExistence type="inferred from homology"/>
<dbReference type="GO" id="GO:0006629">
    <property type="term" value="P:lipid metabolic process"/>
    <property type="evidence" value="ECO:0007669"/>
    <property type="project" value="TreeGrafter"/>
</dbReference>
<organism evidence="6 7">
    <name type="scientific">Cotesia glomerata</name>
    <name type="common">Lepidopteran parasitic wasp</name>
    <name type="synonym">Apanteles glomeratus</name>
    <dbReference type="NCBI Taxonomy" id="32391"/>
    <lineage>
        <taxon>Eukaryota</taxon>
        <taxon>Metazoa</taxon>
        <taxon>Ecdysozoa</taxon>
        <taxon>Arthropoda</taxon>
        <taxon>Hexapoda</taxon>
        <taxon>Insecta</taxon>
        <taxon>Pterygota</taxon>
        <taxon>Neoptera</taxon>
        <taxon>Endopterygota</taxon>
        <taxon>Hymenoptera</taxon>
        <taxon>Apocrita</taxon>
        <taxon>Ichneumonoidea</taxon>
        <taxon>Braconidae</taxon>
        <taxon>Microgastrinae</taxon>
        <taxon>Cotesia</taxon>
    </lineage>
</organism>